<dbReference type="KEGG" id="hut:Huta_2807"/>
<evidence type="ECO:0000313" key="5">
    <source>
        <dbReference type="EMBL" id="ACV12968.1"/>
    </source>
</evidence>
<dbReference type="InterPro" id="IPR058775">
    <property type="entry name" value="DUF8054_M"/>
</dbReference>
<name>C7NR55_HALUD</name>
<dbReference type="EMBL" id="CP001687">
    <property type="protein sequence ID" value="ACV12968.1"/>
    <property type="molecule type" value="Genomic_DNA"/>
</dbReference>
<feature type="domain" description="DUF8054" evidence="2">
    <location>
        <begin position="6"/>
        <end position="96"/>
    </location>
</feature>
<protein>
    <submittedName>
        <fullName evidence="5">Uncharacterized protein</fullName>
    </submittedName>
</protein>
<keyword evidence="1" id="KW-1133">Transmembrane helix</keyword>
<evidence type="ECO:0000259" key="4">
    <source>
        <dbReference type="Pfam" id="PF26238"/>
    </source>
</evidence>
<feature type="transmembrane region" description="Helical" evidence="1">
    <location>
        <begin position="21"/>
        <end position="45"/>
    </location>
</feature>
<dbReference type="HOGENOM" id="CLU_945324_0_0_2"/>
<evidence type="ECO:0000259" key="2">
    <source>
        <dbReference type="Pfam" id="PF26236"/>
    </source>
</evidence>
<evidence type="ECO:0000313" key="6">
    <source>
        <dbReference type="Proteomes" id="UP000002071"/>
    </source>
</evidence>
<dbReference type="RefSeq" id="WP_015790530.1">
    <property type="nucleotide sequence ID" value="NC_013158.1"/>
</dbReference>
<sequence length="280" mass="30355">MNSIFLDRYRRSEYTGSNRCLPCTLVNTIIAVVIANTAFICLLRLNYRPAHAAIAAVAMLGIAAIQIWLRGYLIPGTPRLTRRYFPPWVLRAFGKEPFVIDGGRAESDLDVEHHLEAANAVTSADTAANIELTDSFAEAWRSAIEDIASVDSAVRDVFDVDGVVQVDDTDRSVRVSLDSRPFGRWVSRAALLADLGAGRVFADQYDAWPEASTAERGQLLGGLRRHIAICPMCAAETTFDAATVTGCCGDVRVGIVSCGDCGVRLYEVPLEGGPTTEGWS</sequence>
<proteinExistence type="predicted"/>
<evidence type="ECO:0000256" key="1">
    <source>
        <dbReference type="SAM" id="Phobius"/>
    </source>
</evidence>
<feature type="transmembrane region" description="Helical" evidence="1">
    <location>
        <begin position="51"/>
        <end position="73"/>
    </location>
</feature>
<gene>
    <name evidence="5" type="ordered locus">Huta_2807</name>
</gene>
<keyword evidence="1" id="KW-0472">Membrane</keyword>
<dbReference type="OrthoDB" id="292134at2157"/>
<keyword evidence="6" id="KW-1185">Reference proteome</keyword>
<dbReference type="Pfam" id="PF26237">
    <property type="entry name" value="DUF8054_C"/>
    <property type="match status" value="1"/>
</dbReference>
<dbReference type="Pfam" id="PF26238">
    <property type="entry name" value="DUF8054_M"/>
    <property type="match status" value="1"/>
</dbReference>
<dbReference type="GeneID" id="8385114"/>
<accession>C7NR55</accession>
<dbReference type="InterPro" id="IPR058674">
    <property type="entry name" value="DUF8054_N"/>
</dbReference>
<keyword evidence="1" id="KW-0812">Transmembrane</keyword>
<dbReference type="AlphaFoldDB" id="C7NR55"/>
<dbReference type="eggNOG" id="arCOG08109">
    <property type="taxonomic scope" value="Archaea"/>
</dbReference>
<organism evidence="5 6">
    <name type="scientific">Halorhabdus utahensis (strain DSM 12940 / JCM 11049 / AX-2)</name>
    <dbReference type="NCBI Taxonomy" id="519442"/>
    <lineage>
        <taxon>Archaea</taxon>
        <taxon>Methanobacteriati</taxon>
        <taxon>Methanobacteriota</taxon>
        <taxon>Stenosarchaea group</taxon>
        <taxon>Halobacteria</taxon>
        <taxon>Halobacteriales</taxon>
        <taxon>Haloarculaceae</taxon>
        <taxon>Halorhabdus</taxon>
    </lineage>
</organism>
<feature type="domain" description="DUF8054" evidence="3">
    <location>
        <begin position="230"/>
        <end position="268"/>
    </location>
</feature>
<evidence type="ECO:0000259" key="3">
    <source>
        <dbReference type="Pfam" id="PF26237"/>
    </source>
</evidence>
<dbReference type="STRING" id="519442.Huta_2807"/>
<dbReference type="Proteomes" id="UP000002071">
    <property type="component" value="Chromosome"/>
</dbReference>
<dbReference type="InterPro" id="IPR058675">
    <property type="entry name" value="DUF8054_C"/>
</dbReference>
<dbReference type="Pfam" id="PF26236">
    <property type="entry name" value="DUF8054_N"/>
    <property type="match status" value="1"/>
</dbReference>
<feature type="domain" description="DUF8054" evidence="4">
    <location>
        <begin position="110"/>
        <end position="224"/>
    </location>
</feature>
<reference evidence="5 6" key="1">
    <citation type="journal article" date="2009" name="Stand. Genomic Sci.">
        <title>Complete genome sequence of Halorhabdus utahensis type strain (AX-2).</title>
        <authorList>
            <person name="Anderson I."/>
            <person name="Tindall B.J."/>
            <person name="Pomrenke H."/>
            <person name="Goker M."/>
            <person name="Lapidus A."/>
            <person name="Nolan M."/>
            <person name="Copeland A."/>
            <person name="Glavina Del Rio T."/>
            <person name="Chen F."/>
            <person name="Tice H."/>
            <person name="Cheng J.F."/>
            <person name="Lucas S."/>
            <person name="Chertkov O."/>
            <person name="Bruce D."/>
            <person name="Brettin T."/>
            <person name="Detter J.C."/>
            <person name="Han C."/>
            <person name="Goodwin L."/>
            <person name="Land M."/>
            <person name="Hauser L."/>
            <person name="Chang Y.J."/>
            <person name="Jeffries C.D."/>
            <person name="Pitluck S."/>
            <person name="Pati A."/>
            <person name="Mavromatis K."/>
            <person name="Ivanova N."/>
            <person name="Ovchinnikova G."/>
            <person name="Chen A."/>
            <person name="Palaniappan K."/>
            <person name="Chain P."/>
            <person name="Rohde M."/>
            <person name="Bristow J."/>
            <person name="Eisen J.A."/>
            <person name="Markowitz V."/>
            <person name="Hugenholtz P."/>
            <person name="Kyrpides N.C."/>
            <person name="Klenk H.P."/>
        </authorList>
    </citation>
    <scope>NUCLEOTIDE SEQUENCE [LARGE SCALE GENOMIC DNA]</scope>
    <source>
        <strain evidence="6">DSM 12940 / JCM 11049 / AX-2</strain>
    </source>
</reference>